<dbReference type="PANTHER" id="PTHR11863">
    <property type="entry name" value="STEROL DESATURASE"/>
    <property type="match status" value="1"/>
</dbReference>
<proteinExistence type="predicted"/>
<dbReference type="Ensembl" id="ENSAMXT00005024544.1">
    <property type="protein sequence ID" value="ENSAMXP00005022219.1"/>
    <property type="gene ID" value="ENSAMXG00005011463.1"/>
</dbReference>
<dbReference type="Proteomes" id="UP000694621">
    <property type="component" value="Unplaced"/>
</dbReference>
<evidence type="ECO:0000256" key="1">
    <source>
        <dbReference type="ARBA" id="ARBA00004370"/>
    </source>
</evidence>
<sequence length="344" mass="39090">MQAILQQAAAAAASPRSRSCRPFLSCGFICTMLSLSISTGRMSVERLGMALSSVWDGGNATWALSERPVLQPAWDYLRQNHESTLRSPLFPVLLSVSTYLLLVLLYTILDLLAPTWPSIRRFQIHPDHTVTWASIGNTLVLTTYNHLLYIFPAAVAQWLWRPAVPLPREAPSLAAFLFGILGCTVIFDFQYYLWHVLHHRVSWLYSTFHAIHHQYRQPFSLVTQYLSAWELFSVGLWTTVDPVLLQCHCLTGWAFMVFNVWVSAEDHCGYDFPWAMHRLVPFGLWGGVLRHDIHHLHPGTNFAPFFTHWDWLAGTACAPSAKLRENECDENNTKANGRRADKGA</sequence>
<evidence type="ECO:0000313" key="9">
    <source>
        <dbReference type="Proteomes" id="UP000694621"/>
    </source>
</evidence>
<dbReference type="GO" id="GO:0016020">
    <property type="term" value="C:membrane"/>
    <property type="evidence" value="ECO:0007669"/>
    <property type="project" value="UniProtKB-SubCell"/>
</dbReference>
<evidence type="ECO:0000256" key="2">
    <source>
        <dbReference type="ARBA" id="ARBA00022692"/>
    </source>
</evidence>
<keyword evidence="2 5" id="KW-0812">Transmembrane</keyword>
<dbReference type="OrthoDB" id="1658724at2759"/>
<dbReference type="Proteomes" id="UP000752171">
    <property type="component" value="Unassembled WGS sequence"/>
</dbReference>
<keyword evidence="4 5" id="KW-0472">Membrane</keyword>
<dbReference type="AlphaFoldDB" id="A0A8B9JIM7"/>
<feature type="transmembrane region" description="Helical" evidence="5">
    <location>
        <begin position="130"/>
        <end position="152"/>
    </location>
</feature>
<accession>A0A8B9JIM7</accession>
<keyword evidence="3 5" id="KW-1133">Transmembrane helix</keyword>
<evidence type="ECO:0000256" key="5">
    <source>
        <dbReference type="SAM" id="Phobius"/>
    </source>
</evidence>
<protein>
    <submittedName>
        <fullName evidence="7">Cholesterol 25-hydroxylase-like protein 2</fullName>
    </submittedName>
</protein>
<dbReference type="InterPro" id="IPR006694">
    <property type="entry name" value="Fatty_acid_hydroxylase"/>
</dbReference>
<dbReference type="InterPro" id="IPR050307">
    <property type="entry name" value="Sterol_Desaturase_Related"/>
</dbReference>
<evidence type="ECO:0000313" key="10">
    <source>
        <dbReference type="Proteomes" id="UP000752171"/>
    </source>
</evidence>
<feature type="domain" description="Fatty acid hydroxylase" evidence="6">
    <location>
        <begin position="181"/>
        <end position="315"/>
    </location>
</feature>
<dbReference type="EMBL" id="JAICCE010000017">
    <property type="protein sequence ID" value="KAG9266001.1"/>
    <property type="molecule type" value="Genomic_DNA"/>
</dbReference>
<name>A0A8B9JIM7_ASTMX</name>
<evidence type="ECO:0000256" key="4">
    <source>
        <dbReference type="ARBA" id="ARBA00023136"/>
    </source>
</evidence>
<dbReference type="Pfam" id="PF04116">
    <property type="entry name" value="FA_hydroxylase"/>
    <property type="match status" value="1"/>
</dbReference>
<gene>
    <name evidence="7" type="primary">CH25HL2</name>
    <name evidence="7" type="ORF">AMEX_G20491</name>
</gene>
<feature type="transmembrane region" description="Helical" evidence="5">
    <location>
        <begin position="89"/>
        <end position="109"/>
    </location>
</feature>
<dbReference type="GO" id="GO:0016491">
    <property type="term" value="F:oxidoreductase activity"/>
    <property type="evidence" value="ECO:0007669"/>
    <property type="project" value="InterPro"/>
</dbReference>
<evidence type="ECO:0000313" key="8">
    <source>
        <dbReference type="Ensembl" id="ENSAMXP00005022219.1"/>
    </source>
</evidence>
<dbReference type="GO" id="GO:0005506">
    <property type="term" value="F:iron ion binding"/>
    <property type="evidence" value="ECO:0007669"/>
    <property type="project" value="InterPro"/>
</dbReference>
<dbReference type="GO" id="GO:0008610">
    <property type="term" value="P:lipid biosynthetic process"/>
    <property type="evidence" value="ECO:0007669"/>
    <property type="project" value="InterPro"/>
</dbReference>
<feature type="transmembrane region" description="Helical" evidence="5">
    <location>
        <begin position="172"/>
        <end position="194"/>
    </location>
</feature>
<reference evidence="8" key="2">
    <citation type="submission" date="2025-05" db="UniProtKB">
        <authorList>
            <consortium name="Ensembl"/>
        </authorList>
    </citation>
    <scope>IDENTIFICATION</scope>
</reference>
<comment type="subcellular location">
    <subcellularLocation>
        <location evidence="1">Membrane</location>
    </subcellularLocation>
</comment>
<evidence type="ECO:0000256" key="3">
    <source>
        <dbReference type="ARBA" id="ARBA00022989"/>
    </source>
</evidence>
<evidence type="ECO:0000259" key="6">
    <source>
        <dbReference type="Pfam" id="PF04116"/>
    </source>
</evidence>
<organism evidence="8 9">
    <name type="scientific">Astyanax mexicanus</name>
    <name type="common">Blind cave fish</name>
    <name type="synonym">Astyanax fasciatus mexicanus</name>
    <dbReference type="NCBI Taxonomy" id="7994"/>
    <lineage>
        <taxon>Eukaryota</taxon>
        <taxon>Metazoa</taxon>
        <taxon>Chordata</taxon>
        <taxon>Craniata</taxon>
        <taxon>Vertebrata</taxon>
        <taxon>Euteleostomi</taxon>
        <taxon>Actinopterygii</taxon>
        <taxon>Neopterygii</taxon>
        <taxon>Teleostei</taxon>
        <taxon>Ostariophysi</taxon>
        <taxon>Characiformes</taxon>
        <taxon>Characoidei</taxon>
        <taxon>Acestrorhamphidae</taxon>
        <taxon>Acestrorhamphinae</taxon>
        <taxon>Astyanax</taxon>
    </lineage>
</organism>
<evidence type="ECO:0000313" key="7">
    <source>
        <dbReference type="EMBL" id="KAG9266001.1"/>
    </source>
</evidence>
<reference evidence="7 10" key="1">
    <citation type="submission" date="2021-07" db="EMBL/GenBank/DDBJ databases">
        <authorList>
            <person name="Imarazene B."/>
            <person name="Zahm M."/>
            <person name="Klopp C."/>
            <person name="Cabau C."/>
            <person name="Beille S."/>
            <person name="Jouanno E."/>
            <person name="Castinel A."/>
            <person name="Lluch J."/>
            <person name="Gil L."/>
            <person name="Kuchtly C."/>
            <person name="Lopez Roques C."/>
            <person name="Donnadieu C."/>
            <person name="Parrinello H."/>
            <person name="Journot L."/>
            <person name="Du K."/>
            <person name="Schartl M."/>
            <person name="Retaux S."/>
            <person name="Guiguen Y."/>
        </authorList>
    </citation>
    <scope>NUCLEOTIDE SEQUENCE [LARGE SCALE GENOMIC DNA]</scope>
    <source>
        <strain evidence="7">Pach_M1</strain>
        <tissue evidence="7">Testis</tissue>
    </source>
</reference>